<evidence type="ECO:0000256" key="4">
    <source>
        <dbReference type="ARBA" id="ARBA00022679"/>
    </source>
</evidence>
<proteinExistence type="inferred from homology"/>
<dbReference type="EC" id="2.1.1.282" evidence="2"/>
<evidence type="ECO:0000259" key="10">
    <source>
        <dbReference type="Pfam" id="PF02676"/>
    </source>
</evidence>
<dbReference type="EMBL" id="LSRQ01008209">
    <property type="protein sequence ID" value="OAY64175.1"/>
    <property type="molecule type" value="Genomic_DNA"/>
</dbReference>
<keyword evidence="3" id="KW-0489">Methyltransferase</keyword>
<evidence type="ECO:0000256" key="6">
    <source>
        <dbReference type="ARBA" id="ARBA00022694"/>
    </source>
</evidence>
<accession>A0A199UHY4</accession>
<evidence type="ECO:0000256" key="1">
    <source>
        <dbReference type="ARBA" id="ARBA00008569"/>
    </source>
</evidence>
<feature type="domain" description="tRNA wybutosine-synthesizing protein" evidence="10">
    <location>
        <begin position="5"/>
        <end position="120"/>
    </location>
</feature>
<keyword evidence="5" id="KW-0949">S-adenosyl-L-methionine</keyword>
<evidence type="ECO:0000313" key="11">
    <source>
        <dbReference type="EMBL" id="OAY64175.1"/>
    </source>
</evidence>
<evidence type="ECO:0000256" key="2">
    <source>
        <dbReference type="ARBA" id="ARBA00012750"/>
    </source>
</evidence>
<evidence type="ECO:0000256" key="3">
    <source>
        <dbReference type="ARBA" id="ARBA00022603"/>
    </source>
</evidence>
<name>A0A199UHY4_ANACO</name>
<evidence type="ECO:0000313" key="12">
    <source>
        <dbReference type="Proteomes" id="UP000092600"/>
    </source>
</evidence>
<dbReference type="PANTHER" id="PTHR48418">
    <property type="entry name" value="TRNA WYBUTOSINE-SYNTHESIZING PROTEIN 3"/>
    <property type="match status" value="1"/>
</dbReference>
<feature type="region of interest" description="Disordered" evidence="9">
    <location>
        <begin position="1"/>
        <end position="27"/>
    </location>
</feature>
<comment type="caution">
    <text evidence="11">The sequence shown here is derived from an EMBL/GenBank/DDBJ whole genome shotgun (WGS) entry which is preliminary data.</text>
</comment>
<reference evidence="11 12" key="1">
    <citation type="journal article" date="2016" name="DNA Res.">
        <title>The draft genome of MD-2 pineapple using hybrid error correction of long reads.</title>
        <authorList>
            <person name="Redwan R.M."/>
            <person name="Saidin A."/>
            <person name="Kumar S.V."/>
        </authorList>
    </citation>
    <scope>NUCLEOTIDE SEQUENCE [LARGE SCALE GENOMIC DNA]</scope>
    <source>
        <strain evidence="12">cv. MD2</strain>
        <tissue evidence="11">Leaf</tissue>
    </source>
</reference>
<comment type="similarity">
    <text evidence="1">Belongs to the TYW3 family.</text>
</comment>
<sequence length="129" mass="13592">MEFEKRKAAAMAALSAAGPDKSPKGGVDAAIAPLLAAINRHPALFTTSSCSGRISILSHPIPNPNPNPNPDPDGAKEKTTKKKKTKAGGGGWVFVSHDPADPDAVVDILFTNPSVEGGRRRRRRKRSCA</sequence>
<dbReference type="STRING" id="4615.A0A199UHY4"/>
<feature type="compositionally biased region" description="Pro residues" evidence="9">
    <location>
        <begin position="61"/>
        <end position="71"/>
    </location>
</feature>
<evidence type="ECO:0000256" key="8">
    <source>
        <dbReference type="ARBA" id="ARBA00049202"/>
    </source>
</evidence>
<feature type="region of interest" description="Disordered" evidence="9">
    <location>
        <begin position="56"/>
        <end position="92"/>
    </location>
</feature>
<gene>
    <name evidence="11" type="ORF">ACMD2_14369</name>
</gene>
<dbReference type="PANTHER" id="PTHR48418:SF1">
    <property type="entry name" value="TRNA WYBUTOSINE-SYNTHESIZING PROTEIN 3"/>
    <property type="match status" value="1"/>
</dbReference>
<dbReference type="GO" id="GO:0008033">
    <property type="term" value="P:tRNA processing"/>
    <property type="evidence" value="ECO:0007669"/>
    <property type="project" value="UniProtKB-KW"/>
</dbReference>
<keyword evidence="6" id="KW-0819">tRNA processing</keyword>
<keyword evidence="4" id="KW-0808">Transferase</keyword>
<dbReference type="GO" id="GO:0008168">
    <property type="term" value="F:methyltransferase activity"/>
    <property type="evidence" value="ECO:0007669"/>
    <property type="project" value="UniProtKB-KW"/>
</dbReference>
<evidence type="ECO:0000256" key="7">
    <source>
        <dbReference type="ARBA" id="ARBA00030554"/>
    </source>
</evidence>
<organism evidence="11 12">
    <name type="scientific">Ananas comosus</name>
    <name type="common">Pineapple</name>
    <name type="synonym">Ananas ananas</name>
    <dbReference type="NCBI Taxonomy" id="4615"/>
    <lineage>
        <taxon>Eukaryota</taxon>
        <taxon>Viridiplantae</taxon>
        <taxon>Streptophyta</taxon>
        <taxon>Embryophyta</taxon>
        <taxon>Tracheophyta</taxon>
        <taxon>Spermatophyta</taxon>
        <taxon>Magnoliopsida</taxon>
        <taxon>Liliopsida</taxon>
        <taxon>Poales</taxon>
        <taxon>Bromeliaceae</taxon>
        <taxon>Bromelioideae</taxon>
        <taxon>Ananas</taxon>
    </lineage>
</organism>
<dbReference type="InterPro" id="IPR003827">
    <property type="entry name" value="tRNA_yW-synthesising"/>
</dbReference>
<dbReference type="InterPro" id="IPR036602">
    <property type="entry name" value="tRNA_yW-synthesising-like_sf"/>
</dbReference>
<dbReference type="GO" id="GO:0032259">
    <property type="term" value="P:methylation"/>
    <property type="evidence" value="ECO:0007669"/>
    <property type="project" value="UniProtKB-KW"/>
</dbReference>
<evidence type="ECO:0000256" key="5">
    <source>
        <dbReference type="ARBA" id="ARBA00022691"/>
    </source>
</evidence>
<dbReference type="SUPFAM" id="SSF111278">
    <property type="entry name" value="SSo0622-like"/>
    <property type="match status" value="1"/>
</dbReference>
<protein>
    <recommendedName>
        <fullName evidence="2">tRNA(Phe) 7-[(3-amino-3-carboxypropyl)-4-demethylwyosine(37)-N(4)]-methyltransferase</fullName>
        <ecNumber evidence="2">2.1.1.282</ecNumber>
    </recommendedName>
    <alternativeName>
        <fullName evidence="7">tRNA(Phe) 7-((3-amino-3-carboxypropyl)-4-demethylwyosine(37)-N(4))-methyltransferase</fullName>
    </alternativeName>
</protein>
<dbReference type="AlphaFoldDB" id="A0A199UHY4"/>
<evidence type="ECO:0000256" key="9">
    <source>
        <dbReference type="SAM" id="MobiDB-lite"/>
    </source>
</evidence>
<dbReference type="Pfam" id="PF02676">
    <property type="entry name" value="TYW3"/>
    <property type="match status" value="1"/>
</dbReference>
<dbReference type="Gene3D" id="3.30.1960.10">
    <property type="entry name" value="tRNA wybutosine-synthesizing-like"/>
    <property type="match status" value="1"/>
</dbReference>
<dbReference type="Proteomes" id="UP000092600">
    <property type="component" value="Unassembled WGS sequence"/>
</dbReference>
<comment type="catalytic activity">
    <reaction evidence="8">
        <text>4-demethyl-7-[(3S)-3-amino-3-carboxypropyl]wyosine(37) in tRNA(Phe) + S-adenosyl-L-methionine = 7-[(3S)-3-amino-3-carboxypropyl]wyosine(37) in tRNA(Phe) + S-adenosyl-L-homocysteine + H(+)</text>
        <dbReference type="Rhea" id="RHEA:36635"/>
        <dbReference type="Rhea" id="RHEA-COMP:10378"/>
        <dbReference type="Rhea" id="RHEA-COMP:10379"/>
        <dbReference type="ChEBI" id="CHEBI:15378"/>
        <dbReference type="ChEBI" id="CHEBI:57856"/>
        <dbReference type="ChEBI" id="CHEBI:59789"/>
        <dbReference type="ChEBI" id="CHEBI:73543"/>
        <dbReference type="ChEBI" id="CHEBI:73550"/>
        <dbReference type="EC" id="2.1.1.282"/>
    </reaction>
</comment>